<evidence type="ECO:0000313" key="1">
    <source>
        <dbReference type="EMBL" id="KAI4319302.1"/>
    </source>
</evidence>
<sequence>MAGKTMRAVIYDKYGGGASALKHVEVPVPSPGKDKVLLKVEAATVNPYDWKIQKGVTRPFYPRKFPYIPATDVAGEVVEGGPGVEEFKAGDKVIAFLGAATAGGLAEYAVASKNMMVLRAPGLSAAEGAGLPVAALTAYKCLVDTAGLKLDGSGEKKNVLITAASGGVGHYAVQIAKLANTHVTATCGSRNLDLVRSLGADEILDYKTPEGAMLKSSSGKKYDVVLNCTSGIPWSTFEGNLSKNGLVIDISPGPSTMLRYAWKTATFSRKKLLPLILSPTKELMESVMELVAAGKVKTLIDSRHPLGRAEDAWAKSLGGHVTGKVIVEFEP</sequence>
<comment type="caution">
    <text evidence="1">The sequence shown here is derived from an EMBL/GenBank/DDBJ whole genome shotgun (WGS) entry which is preliminary data.</text>
</comment>
<name>A0ACB9M552_9MYRT</name>
<accession>A0ACB9M552</accession>
<protein>
    <submittedName>
        <fullName evidence="1">Uncharacterized protein</fullName>
    </submittedName>
</protein>
<gene>
    <name evidence="1" type="ORF">MLD38_032919</name>
</gene>
<proteinExistence type="predicted"/>
<keyword evidence="2" id="KW-1185">Reference proteome</keyword>
<dbReference type="Proteomes" id="UP001057402">
    <property type="component" value="Chromosome 10"/>
</dbReference>
<evidence type="ECO:0000313" key="2">
    <source>
        <dbReference type="Proteomes" id="UP001057402"/>
    </source>
</evidence>
<organism evidence="1 2">
    <name type="scientific">Melastoma candidum</name>
    <dbReference type="NCBI Taxonomy" id="119954"/>
    <lineage>
        <taxon>Eukaryota</taxon>
        <taxon>Viridiplantae</taxon>
        <taxon>Streptophyta</taxon>
        <taxon>Embryophyta</taxon>
        <taxon>Tracheophyta</taxon>
        <taxon>Spermatophyta</taxon>
        <taxon>Magnoliopsida</taxon>
        <taxon>eudicotyledons</taxon>
        <taxon>Gunneridae</taxon>
        <taxon>Pentapetalae</taxon>
        <taxon>rosids</taxon>
        <taxon>malvids</taxon>
        <taxon>Myrtales</taxon>
        <taxon>Melastomataceae</taxon>
        <taxon>Melastomatoideae</taxon>
        <taxon>Melastomateae</taxon>
        <taxon>Melastoma</taxon>
    </lineage>
</organism>
<dbReference type="EMBL" id="CM042889">
    <property type="protein sequence ID" value="KAI4319302.1"/>
    <property type="molecule type" value="Genomic_DNA"/>
</dbReference>
<reference evidence="2" key="1">
    <citation type="journal article" date="2023" name="Front. Plant Sci.">
        <title>Chromosomal-level genome assembly of Melastoma candidum provides insights into trichome evolution.</title>
        <authorList>
            <person name="Zhong Y."/>
            <person name="Wu W."/>
            <person name="Sun C."/>
            <person name="Zou P."/>
            <person name="Liu Y."/>
            <person name="Dai S."/>
            <person name="Zhou R."/>
        </authorList>
    </citation>
    <scope>NUCLEOTIDE SEQUENCE [LARGE SCALE GENOMIC DNA]</scope>
</reference>